<dbReference type="EC" id="1.18.1.2" evidence="4"/>
<evidence type="ECO:0000256" key="5">
    <source>
        <dbReference type="ARBA" id="ARBA00013903"/>
    </source>
</evidence>
<evidence type="ECO:0000256" key="7">
    <source>
        <dbReference type="ARBA" id="ARBA00022741"/>
    </source>
</evidence>
<keyword evidence="9" id="KW-0521">NADP</keyword>
<dbReference type="InterPro" id="IPR039261">
    <property type="entry name" value="FNR_nucleotide-bd"/>
</dbReference>
<dbReference type="InterPro" id="IPR008333">
    <property type="entry name" value="Cbr1-like_FAD-bd_dom"/>
</dbReference>
<comment type="caution">
    <text evidence="13">The sequence shown here is derived from an EMBL/GenBank/DDBJ whole genome shotgun (WGS) entry which is preliminary data.</text>
</comment>
<evidence type="ECO:0000256" key="2">
    <source>
        <dbReference type="ARBA" id="ARBA00008312"/>
    </source>
</evidence>
<dbReference type="Gene3D" id="2.40.30.10">
    <property type="entry name" value="Translation factors"/>
    <property type="match status" value="1"/>
</dbReference>
<dbReference type="Gene3D" id="3.40.50.80">
    <property type="entry name" value="Nucleotide-binding domain of ferredoxin-NADP reductase (FNR) module"/>
    <property type="match status" value="1"/>
</dbReference>
<dbReference type="Proteomes" id="UP000253628">
    <property type="component" value="Unassembled WGS sequence"/>
</dbReference>
<sequence length="298" mass="33852">MFYFGLVQIARLHSFLIQPGLLPLALRPRLEAWAFYRYRKMAAFNSEQVLSVRHWNDTLFSFTTTRDAGLRFHNGHFVMLGLEVEGKPLMRAYSIASANYEENLEFLSIKVPNGPLTSRLQHLKVGDSVLVSRKPVGTLVVDDLKPGKNLYLFATGTGLAPFMSIIKDPDIYERFEKVVLMHGVRHISELAYSDYIQNELPANEYFGEMMKDKLIYYPTVTREPFRNQGRITTVVENGKLFEDIGLPPLNPETDRAMLCGSPMMLTDISRMLDDRGFVVSAGVGEPGDYVIERAFAEK</sequence>
<keyword evidence="6" id="KW-0285">Flavoprotein</keyword>
<evidence type="ECO:0000313" key="14">
    <source>
        <dbReference type="Proteomes" id="UP000253628"/>
    </source>
</evidence>
<reference evidence="13 14" key="1">
    <citation type="submission" date="2018-06" db="EMBL/GenBank/DDBJ databases">
        <title>Genomic Encyclopedia of Type Strains, Phase IV (KMG-IV): sequencing the most valuable type-strain genomes for metagenomic binning, comparative biology and taxonomic classification.</title>
        <authorList>
            <person name="Goeker M."/>
        </authorList>
    </citation>
    <scope>NUCLEOTIDE SEQUENCE [LARGE SCALE GENOMIC DNA]</scope>
    <source>
        <strain evidence="13 14">DSM 25520</strain>
    </source>
</reference>
<dbReference type="SUPFAM" id="SSF52343">
    <property type="entry name" value="Ferredoxin reductase-like, C-terminal NADP-linked domain"/>
    <property type="match status" value="1"/>
</dbReference>
<dbReference type="PANTHER" id="PTHR47878">
    <property type="entry name" value="OXIDOREDUCTASE FAD/NAD(P)-BINDING DOMAIN PROTEIN"/>
    <property type="match status" value="1"/>
</dbReference>
<comment type="catalytic activity">
    <reaction evidence="11">
        <text>2 reduced [2Fe-2S]-[ferredoxin] + NADP(+) + H(+) = 2 oxidized [2Fe-2S]-[ferredoxin] + NADPH</text>
        <dbReference type="Rhea" id="RHEA:20125"/>
        <dbReference type="Rhea" id="RHEA-COMP:10000"/>
        <dbReference type="Rhea" id="RHEA-COMP:10001"/>
        <dbReference type="ChEBI" id="CHEBI:15378"/>
        <dbReference type="ChEBI" id="CHEBI:33737"/>
        <dbReference type="ChEBI" id="CHEBI:33738"/>
        <dbReference type="ChEBI" id="CHEBI:57783"/>
        <dbReference type="ChEBI" id="CHEBI:58349"/>
        <dbReference type="EC" id="1.18.1.2"/>
    </reaction>
</comment>
<evidence type="ECO:0000256" key="8">
    <source>
        <dbReference type="ARBA" id="ARBA00022827"/>
    </source>
</evidence>
<dbReference type="GO" id="GO:0004324">
    <property type="term" value="F:ferredoxin-NADP+ reductase activity"/>
    <property type="evidence" value="ECO:0007669"/>
    <property type="project" value="UniProtKB-EC"/>
</dbReference>
<evidence type="ECO:0000259" key="12">
    <source>
        <dbReference type="PROSITE" id="PS51384"/>
    </source>
</evidence>
<keyword evidence="8" id="KW-0274">FAD</keyword>
<dbReference type="GO" id="GO:0034599">
    <property type="term" value="P:cellular response to oxidative stress"/>
    <property type="evidence" value="ECO:0007669"/>
    <property type="project" value="TreeGrafter"/>
</dbReference>
<organism evidence="13 14">
    <name type="scientific">Eoetvoesiella caeni</name>
    <dbReference type="NCBI Taxonomy" id="645616"/>
    <lineage>
        <taxon>Bacteria</taxon>
        <taxon>Pseudomonadati</taxon>
        <taxon>Pseudomonadota</taxon>
        <taxon>Betaproteobacteria</taxon>
        <taxon>Burkholderiales</taxon>
        <taxon>Alcaligenaceae</taxon>
        <taxon>Eoetvoesiella</taxon>
    </lineage>
</organism>
<gene>
    <name evidence="13" type="ORF">DFR37_10338</name>
</gene>
<dbReference type="InterPro" id="IPR001433">
    <property type="entry name" value="OxRdtase_FAD/NAD-bd"/>
</dbReference>
<protein>
    <recommendedName>
        <fullName evidence="5">Ferredoxin--NADP reductase</fullName>
        <ecNumber evidence="4">1.18.1.2</ecNumber>
    </recommendedName>
</protein>
<dbReference type="Pfam" id="PF00970">
    <property type="entry name" value="FAD_binding_6"/>
    <property type="match status" value="1"/>
</dbReference>
<dbReference type="PANTHER" id="PTHR47878:SF1">
    <property type="entry name" value="FLAVODOXIN_FERREDOXIN--NADP REDUCTASE"/>
    <property type="match status" value="1"/>
</dbReference>
<accession>A0A366HE08</accession>
<keyword evidence="7" id="KW-0547">Nucleotide-binding</keyword>
<evidence type="ECO:0000256" key="9">
    <source>
        <dbReference type="ARBA" id="ARBA00022857"/>
    </source>
</evidence>
<dbReference type="Pfam" id="PF00175">
    <property type="entry name" value="NAD_binding_1"/>
    <property type="match status" value="1"/>
</dbReference>
<dbReference type="InterPro" id="IPR017927">
    <property type="entry name" value="FAD-bd_FR_type"/>
</dbReference>
<dbReference type="CDD" id="cd06195">
    <property type="entry name" value="FNR1"/>
    <property type="match status" value="1"/>
</dbReference>
<evidence type="ECO:0000256" key="4">
    <source>
        <dbReference type="ARBA" id="ARBA00013223"/>
    </source>
</evidence>
<dbReference type="InterPro" id="IPR033892">
    <property type="entry name" value="FNR_bac"/>
</dbReference>
<dbReference type="PRINTS" id="PR00410">
    <property type="entry name" value="PHEHYDRXLASE"/>
</dbReference>
<evidence type="ECO:0000256" key="6">
    <source>
        <dbReference type="ARBA" id="ARBA00022630"/>
    </source>
</evidence>
<feature type="domain" description="FAD-binding FR-type" evidence="12">
    <location>
        <begin position="42"/>
        <end position="142"/>
    </location>
</feature>
<dbReference type="PROSITE" id="PS51384">
    <property type="entry name" value="FAD_FR"/>
    <property type="match status" value="1"/>
</dbReference>
<keyword evidence="10" id="KW-0560">Oxidoreductase</keyword>
<dbReference type="AlphaFoldDB" id="A0A366HE08"/>
<keyword evidence="14" id="KW-1185">Reference proteome</keyword>
<proteinExistence type="inferred from homology"/>
<evidence type="ECO:0000256" key="1">
    <source>
        <dbReference type="ARBA" id="ARBA00001974"/>
    </source>
</evidence>
<comment type="subunit">
    <text evidence="3">Monomer.</text>
</comment>
<dbReference type="SUPFAM" id="SSF63380">
    <property type="entry name" value="Riboflavin synthase domain-like"/>
    <property type="match status" value="1"/>
</dbReference>
<comment type="similarity">
    <text evidence="2">Belongs to the ferredoxin--NADP reductase type 1 family.</text>
</comment>
<dbReference type="InterPro" id="IPR017938">
    <property type="entry name" value="Riboflavin_synthase-like_b-brl"/>
</dbReference>
<comment type="cofactor">
    <cofactor evidence="1">
        <name>FAD</name>
        <dbReference type="ChEBI" id="CHEBI:57692"/>
    </cofactor>
</comment>
<evidence type="ECO:0000256" key="11">
    <source>
        <dbReference type="ARBA" id="ARBA00047776"/>
    </source>
</evidence>
<evidence type="ECO:0000256" key="3">
    <source>
        <dbReference type="ARBA" id="ARBA00011245"/>
    </source>
</evidence>
<dbReference type="GO" id="GO:0000166">
    <property type="term" value="F:nucleotide binding"/>
    <property type="evidence" value="ECO:0007669"/>
    <property type="project" value="UniProtKB-KW"/>
</dbReference>
<evidence type="ECO:0000313" key="13">
    <source>
        <dbReference type="EMBL" id="RBP40700.1"/>
    </source>
</evidence>
<dbReference type="FunFam" id="2.40.30.10:FF:000018">
    <property type="entry name" value="Ferredoxin--NADP(+) reductase"/>
    <property type="match status" value="1"/>
</dbReference>
<evidence type="ECO:0000256" key="10">
    <source>
        <dbReference type="ARBA" id="ARBA00023002"/>
    </source>
</evidence>
<dbReference type="GO" id="GO:0042167">
    <property type="term" value="P:heme catabolic process"/>
    <property type="evidence" value="ECO:0007669"/>
    <property type="project" value="TreeGrafter"/>
</dbReference>
<dbReference type="EMBL" id="QNRQ01000003">
    <property type="protein sequence ID" value="RBP40700.1"/>
    <property type="molecule type" value="Genomic_DNA"/>
</dbReference>
<name>A0A366HE08_9BURK</name>
<dbReference type="InterPro" id="IPR051930">
    <property type="entry name" value="FNR_type-1"/>
</dbReference>
<dbReference type="FunFam" id="3.40.50.80:FF:000002">
    <property type="entry name" value="Ferredoxin--NADP reductase"/>
    <property type="match status" value="1"/>
</dbReference>